<dbReference type="InterPro" id="IPR044929">
    <property type="entry name" value="DNA/RNA_non-sp_Endonuclease_sf"/>
</dbReference>
<feature type="domain" description="ENPP1-3/EXOG-like endonuclease/phosphodiesterase" evidence="2">
    <location>
        <begin position="32"/>
        <end position="263"/>
    </location>
</feature>
<dbReference type="AlphaFoldDB" id="A0AAU9W0S4"/>
<organism evidence="4 5">
    <name type="scientific">Pocillopora meandrina</name>
    <dbReference type="NCBI Taxonomy" id="46732"/>
    <lineage>
        <taxon>Eukaryota</taxon>
        <taxon>Metazoa</taxon>
        <taxon>Cnidaria</taxon>
        <taxon>Anthozoa</taxon>
        <taxon>Hexacorallia</taxon>
        <taxon>Scleractinia</taxon>
        <taxon>Astrocoeniina</taxon>
        <taxon>Pocilloporidae</taxon>
        <taxon>Pocillopora</taxon>
    </lineage>
</organism>
<feature type="region of interest" description="Disordered" evidence="1">
    <location>
        <begin position="62"/>
        <end position="81"/>
    </location>
</feature>
<proteinExistence type="predicted"/>
<dbReference type="Gene3D" id="3.40.570.10">
    <property type="entry name" value="Extracellular Endonuclease, subunit A"/>
    <property type="match status" value="1"/>
</dbReference>
<name>A0AAU9W0S4_9CNID</name>
<dbReference type="PANTHER" id="PTHR21472:SF30">
    <property type="entry name" value="ENDONUCLEASE DOMAIN-CONTAINING 1 PROTEIN-RELATED"/>
    <property type="match status" value="1"/>
</dbReference>
<dbReference type="InterPro" id="IPR020821">
    <property type="entry name" value="ENPP1-3/EXOG-like_nuc-like"/>
</dbReference>
<dbReference type="GO" id="GO:0046872">
    <property type="term" value="F:metal ion binding"/>
    <property type="evidence" value="ECO:0007669"/>
    <property type="project" value="InterPro"/>
</dbReference>
<dbReference type="GO" id="GO:0003676">
    <property type="term" value="F:nucleic acid binding"/>
    <property type="evidence" value="ECO:0007669"/>
    <property type="project" value="InterPro"/>
</dbReference>
<dbReference type="InterPro" id="IPR039015">
    <property type="entry name" value="ENDOD1"/>
</dbReference>
<evidence type="ECO:0000259" key="2">
    <source>
        <dbReference type="SMART" id="SM00477"/>
    </source>
</evidence>
<dbReference type="SMART" id="SM00477">
    <property type="entry name" value="NUC"/>
    <property type="match status" value="1"/>
</dbReference>
<evidence type="ECO:0000256" key="1">
    <source>
        <dbReference type="SAM" id="MobiDB-lite"/>
    </source>
</evidence>
<dbReference type="PANTHER" id="PTHR21472">
    <property type="entry name" value="ENDONUCLEASE DOMAIN-CONTAINING 1 PROTEIN ENDOD1"/>
    <property type="match status" value="1"/>
</dbReference>
<dbReference type="SMART" id="SM00892">
    <property type="entry name" value="Endonuclease_NS"/>
    <property type="match status" value="1"/>
</dbReference>
<feature type="domain" description="DNA/RNA non-specific endonuclease/pyrophosphatase/phosphodiesterase" evidence="3">
    <location>
        <begin position="31"/>
        <end position="287"/>
    </location>
</feature>
<dbReference type="Proteomes" id="UP001159428">
    <property type="component" value="Unassembled WGS sequence"/>
</dbReference>
<dbReference type="InterPro" id="IPR044925">
    <property type="entry name" value="His-Me_finger_sf"/>
</dbReference>
<protein>
    <submittedName>
        <fullName evidence="4">Uncharacterized protein</fullName>
    </submittedName>
</protein>
<dbReference type="EMBL" id="CALNXJ010000007">
    <property type="protein sequence ID" value="CAH3043092.1"/>
    <property type="molecule type" value="Genomic_DNA"/>
</dbReference>
<sequence length="295" mass="33401">MVPQCDLNPFSLRGGKPTFPEQQDVTLSLCPDNQYGIFYNNYWGIARYTLYKITAAQAHKAKTDPVPRPKGDPWKQTPGINHQGSKDLYKYQPIPCLYDRGHVVPVNILRYSLDSARATFTYTNCVPQIAGFNRGQWKKYETKIVQYAQHYCAPKGGTLYLITGTSQVKFEERLSLENEIIGVDKSVQQLEGFHEIVDKFPKLGPKIAIPNSMWTVGCCLNLKTNEVVGAFGVMGGNSLNQQLLNEFMMPGQTVAFVQEALQLEDKSIRLFPKGVDCYDEKKNVPLNNLRFFYVP</sequence>
<evidence type="ECO:0000259" key="3">
    <source>
        <dbReference type="SMART" id="SM00892"/>
    </source>
</evidence>
<keyword evidence="5" id="KW-1185">Reference proteome</keyword>
<evidence type="ECO:0000313" key="5">
    <source>
        <dbReference type="Proteomes" id="UP001159428"/>
    </source>
</evidence>
<evidence type="ECO:0000313" key="4">
    <source>
        <dbReference type="EMBL" id="CAH3043092.1"/>
    </source>
</evidence>
<accession>A0AAU9W0S4</accession>
<dbReference type="GO" id="GO:0016787">
    <property type="term" value="F:hydrolase activity"/>
    <property type="evidence" value="ECO:0007669"/>
    <property type="project" value="InterPro"/>
</dbReference>
<dbReference type="SUPFAM" id="SSF54060">
    <property type="entry name" value="His-Me finger endonucleases"/>
    <property type="match status" value="1"/>
</dbReference>
<dbReference type="InterPro" id="IPR001604">
    <property type="entry name" value="Endo_G_ENPP1-like_dom"/>
</dbReference>
<feature type="compositionally biased region" description="Basic and acidic residues" evidence="1">
    <location>
        <begin position="62"/>
        <end position="73"/>
    </location>
</feature>
<reference evidence="4 5" key="1">
    <citation type="submission" date="2022-05" db="EMBL/GenBank/DDBJ databases">
        <authorList>
            <consortium name="Genoscope - CEA"/>
            <person name="William W."/>
        </authorList>
    </citation>
    <scope>NUCLEOTIDE SEQUENCE [LARGE SCALE GENOMIC DNA]</scope>
</reference>
<dbReference type="Pfam" id="PF01223">
    <property type="entry name" value="Endonuclease_NS"/>
    <property type="match status" value="1"/>
</dbReference>
<gene>
    <name evidence="4" type="ORF">PMEA_00031237</name>
</gene>
<comment type="caution">
    <text evidence="4">The sequence shown here is derived from an EMBL/GenBank/DDBJ whole genome shotgun (WGS) entry which is preliminary data.</text>
</comment>